<dbReference type="Proteomes" id="UP000635071">
    <property type="component" value="Unassembled WGS sequence"/>
</dbReference>
<dbReference type="InterPro" id="IPR000462">
    <property type="entry name" value="CDP-OH_P_trans"/>
</dbReference>
<evidence type="ECO:0000256" key="1">
    <source>
        <dbReference type="ARBA" id="ARBA00022679"/>
    </source>
</evidence>
<evidence type="ECO:0000259" key="4">
    <source>
        <dbReference type="Pfam" id="PF08009"/>
    </source>
</evidence>
<keyword evidence="3" id="KW-0472">Membrane</keyword>
<keyword evidence="1 2" id="KW-0808">Transferase</keyword>
<evidence type="ECO:0000313" key="5">
    <source>
        <dbReference type="EMBL" id="GGE03179.1"/>
    </source>
</evidence>
<reference evidence="5" key="1">
    <citation type="journal article" date="2014" name="Int. J. Syst. Evol. Microbiol.">
        <title>Complete genome sequence of Corynebacterium casei LMG S-19264T (=DSM 44701T), isolated from a smear-ripened cheese.</title>
        <authorList>
            <consortium name="US DOE Joint Genome Institute (JGI-PGF)"/>
            <person name="Walter F."/>
            <person name="Albersmeier A."/>
            <person name="Kalinowski J."/>
            <person name="Ruckert C."/>
        </authorList>
    </citation>
    <scope>NUCLEOTIDE SEQUENCE</scope>
    <source>
        <strain evidence="5">CGMCC 1.15519</strain>
    </source>
</reference>
<comment type="similarity">
    <text evidence="2">Belongs to the CDP-alcohol phosphatidyltransferase class-I family.</text>
</comment>
<keyword evidence="6" id="KW-1185">Reference proteome</keyword>
<dbReference type="Gene3D" id="1.20.120.1760">
    <property type="match status" value="1"/>
</dbReference>
<dbReference type="Pfam" id="PF01066">
    <property type="entry name" value="CDP-OH_P_transf"/>
    <property type="match status" value="1"/>
</dbReference>
<dbReference type="GO" id="GO:0016780">
    <property type="term" value="F:phosphotransferase activity, for other substituted phosphate groups"/>
    <property type="evidence" value="ECO:0007669"/>
    <property type="project" value="InterPro"/>
</dbReference>
<protein>
    <submittedName>
        <fullName evidence="5">CDP-diacylglycerol--serine O-phosphatidyltransferase</fullName>
    </submittedName>
</protein>
<evidence type="ECO:0000256" key="2">
    <source>
        <dbReference type="RuleBase" id="RU003750"/>
    </source>
</evidence>
<dbReference type="Pfam" id="PF08009">
    <property type="entry name" value="CDP-OH_P_tran_2"/>
    <property type="match status" value="1"/>
</dbReference>
<proteinExistence type="inferred from homology"/>
<dbReference type="PROSITE" id="PS00379">
    <property type="entry name" value="CDP_ALCOHOL_P_TRANSF"/>
    <property type="match status" value="1"/>
</dbReference>
<gene>
    <name evidence="5" type="ORF">GCM10011529_07010</name>
</gene>
<accession>A0A916ZMD7</accession>
<dbReference type="GO" id="GO:0008654">
    <property type="term" value="P:phospholipid biosynthetic process"/>
    <property type="evidence" value="ECO:0007669"/>
    <property type="project" value="InterPro"/>
</dbReference>
<name>A0A916ZMD7_9SPHN</name>
<feature type="transmembrane region" description="Helical" evidence="3">
    <location>
        <begin position="21"/>
        <end position="44"/>
    </location>
</feature>
<dbReference type="AlphaFoldDB" id="A0A916ZMD7"/>
<evidence type="ECO:0000313" key="6">
    <source>
        <dbReference type="Proteomes" id="UP000635071"/>
    </source>
</evidence>
<reference evidence="5" key="2">
    <citation type="submission" date="2020-09" db="EMBL/GenBank/DDBJ databases">
        <authorList>
            <person name="Sun Q."/>
            <person name="Zhou Y."/>
        </authorList>
    </citation>
    <scope>NUCLEOTIDE SEQUENCE</scope>
    <source>
        <strain evidence="5">CGMCC 1.15519</strain>
    </source>
</reference>
<keyword evidence="3" id="KW-0812">Transmembrane</keyword>
<sequence length="268" mass="28570">MTLPREPLRERKLPGGIPLRALIPNAVTVLALCFGLTGVRFGIAGEWEKAVGAIIVAAVLDGVDGRIARLLKGDSRFGAELDSLSDVTAFGVAPALIVYLWSLQYLPGIGWVIALSHAVTCALRLARFNAQIDSADQPHKRAGYLTGVPAPVAAGLTLSPLFLTFWLEPALLDDMRVRYTLVSVMVLSTAFLMASSLPTYGWGAVRLRRSQRLPALAGIGLFAGALFSAPWMTLTLVSVAYAVSVPFAVRSYARLKRREAAAGLAAPS</sequence>
<feature type="domain" description="CDP-alcohol phosphatidyltransferase C-terminal" evidence="4">
    <location>
        <begin position="212"/>
        <end position="246"/>
    </location>
</feature>
<feature type="transmembrane region" description="Helical" evidence="3">
    <location>
        <begin position="213"/>
        <end position="229"/>
    </location>
</feature>
<dbReference type="EMBL" id="BMJM01000002">
    <property type="protein sequence ID" value="GGE03179.1"/>
    <property type="molecule type" value="Genomic_DNA"/>
</dbReference>
<comment type="caution">
    <text evidence="5">The sequence shown here is derived from an EMBL/GenBank/DDBJ whole genome shotgun (WGS) entry which is preliminary data.</text>
</comment>
<organism evidence="5 6">
    <name type="scientific">Sandarakinorhabdus glacialis</name>
    <dbReference type="NCBI Taxonomy" id="1614636"/>
    <lineage>
        <taxon>Bacteria</taxon>
        <taxon>Pseudomonadati</taxon>
        <taxon>Pseudomonadota</taxon>
        <taxon>Alphaproteobacteria</taxon>
        <taxon>Sphingomonadales</taxon>
        <taxon>Sphingosinicellaceae</taxon>
        <taxon>Sandarakinorhabdus</taxon>
    </lineage>
</organism>
<feature type="transmembrane region" description="Helical" evidence="3">
    <location>
        <begin position="179"/>
        <end position="201"/>
    </location>
</feature>
<dbReference type="InterPro" id="IPR048254">
    <property type="entry name" value="CDP_ALCOHOL_P_TRANSF_CS"/>
</dbReference>
<evidence type="ECO:0000256" key="3">
    <source>
        <dbReference type="SAM" id="Phobius"/>
    </source>
</evidence>
<dbReference type="GO" id="GO:0016020">
    <property type="term" value="C:membrane"/>
    <property type="evidence" value="ECO:0007669"/>
    <property type="project" value="InterPro"/>
</dbReference>
<feature type="transmembrane region" description="Helical" evidence="3">
    <location>
        <begin position="147"/>
        <end position="167"/>
    </location>
</feature>
<keyword evidence="3" id="KW-1133">Transmembrane helix</keyword>
<dbReference type="InterPro" id="IPR012616">
    <property type="entry name" value="CDP-OH_P_trans_C"/>
</dbReference>
<dbReference type="InterPro" id="IPR043130">
    <property type="entry name" value="CDP-OH_PTrfase_TM_dom"/>
</dbReference>
<feature type="transmembrane region" description="Helical" evidence="3">
    <location>
        <begin position="108"/>
        <end position="126"/>
    </location>
</feature>